<organism evidence="3 4">
    <name type="scientific">Penicillium brevicompactum</name>
    <dbReference type="NCBI Taxonomy" id="5074"/>
    <lineage>
        <taxon>Eukaryota</taxon>
        <taxon>Fungi</taxon>
        <taxon>Dikarya</taxon>
        <taxon>Ascomycota</taxon>
        <taxon>Pezizomycotina</taxon>
        <taxon>Eurotiomycetes</taxon>
        <taxon>Eurotiomycetidae</taxon>
        <taxon>Eurotiales</taxon>
        <taxon>Aspergillaceae</taxon>
        <taxon>Penicillium</taxon>
    </lineage>
</organism>
<feature type="compositionally biased region" description="Polar residues" evidence="1">
    <location>
        <begin position="160"/>
        <end position="179"/>
    </location>
</feature>
<name>A0A9W9QF71_PENBR</name>
<reference evidence="3" key="2">
    <citation type="journal article" date="2023" name="IMA Fungus">
        <title>Comparative genomic study of the Penicillium genus elucidates a diverse pangenome and 15 lateral gene transfer events.</title>
        <authorList>
            <person name="Petersen C."/>
            <person name="Sorensen T."/>
            <person name="Nielsen M.R."/>
            <person name="Sondergaard T.E."/>
            <person name="Sorensen J.L."/>
            <person name="Fitzpatrick D.A."/>
            <person name="Frisvad J.C."/>
            <person name="Nielsen K.L."/>
        </authorList>
    </citation>
    <scope>NUCLEOTIDE SEQUENCE</scope>
    <source>
        <strain evidence="3">IBT 35673</strain>
    </source>
</reference>
<proteinExistence type="predicted"/>
<evidence type="ECO:0000259" key="2">
    <source>
        <dbReference type="Pfam" id="PF22980"/>
    </source>
</evidence>
<feature type="compositionally biased region" description="Polar residues" evidence="1">
    <location>
        <begin position="118"/>
        <end position="127"/>
    </location>
</feature>
<evidence type="ECO:0000256" key="1">
    <source>
        <dbReference type="SAM" id="MobiDB-lite"/>
    </source>
</evidence>
<sequence>MSQRQKVLDTESTTAKFLYAIIKQTDLKSIDWNRVASDLLISNGHAARMRYSRFRQQMEGTAAPRAKRKSKKAKVVDPPMETQNMFPMNQPGMVPTMMPTMPSTDSSSQSNPFIKSEPGTQSSSMPNQLHYGSQTMPEATMNRQQYYPQDYASMQFQQAISMQHEASQSNENAPDSSMNGWPAETMPTSYPYGMHANFGVQDLGMQAPYQKLPSSFTWGQQPSHMGDPVIKSEEMQQNTSPMNWEPFRSVRPHVATTAPEPQNQSSSSSSAIYPLQSVPQDAPVTMRESHHQNTTALSWEPQLMSRQTSPVIKNDEQQEAHLNLFWPDALSIPQDNAVPRNEEQQTRETITNWTSMPPSQQLSTPPNEDILRSFPGDTRVPLPPSPQASSPAKSETENLDKALVLWRPAAQYPTPSPSGTPATDLSDPRATDSLAVFHKDSTAQNSIPVITIDEHVPPREDITIPPMGSQSVVVELDVS</sequence>
<feature type="compositionally biased region" description="Polar residues" evidence="1">
    <location>
        <begin position="347"/>
        <end position="366"/>
    </location>
</feature>
<evidence type="ECO:0000313" key="3">
    <source>
        <dbReference type="EMBL" id="KAJ5335029.1"/>
    </source>
</evidence>
<feature type="domain" description="Myb-like DNA-binding" evidence="2">
    <location>
        <begin position="14"/>
        <end position="59"/>
    </location>
</feature>
<comment type="caution">
    <text evidence="3">The sequence shown here is derived from an EMBL/GenBank/DDBJ whole genome shotgun (WGS) entry which is preliminary data.</text>
</comment>
<reference evidence="3" key="1">
    <citation type="submission" date="2022-12" db="EMBL/GenBank/DDBJ databases">
        <authorList>
            <person name="Petersen C."/>
        </authorList>
    </citation>
    <scope>NUCLEOTIDE SEQUENCE</scope>
    <source>
        <strain evidence="3">IBT 35673</strain>
    </source>
</reference>
<dbReference type="EMBL" id="JAPZBQ010000004">
    <property type="protein sequence ID" value="KAJ5335029.1"/>
    <property type="molecule type" value="Genomic_DNA"/>
</dbReference>
<protein>
    <recommendedName>
        <fullName evidence="2">Myb-like DNA-binding domain-containing protein</fullName>
    </recommendedName>
</protein>
<feature type="region of interest" description="Disordered" evidence="1">
    <location>
        <begin position="282"/>
        <end position="303"/>
    </location>
</feature>
<evidence type="ECO:0000313" key="4">
    <source>
        <dbReference type="Proteomes" id="UP001147695"/>
    </source>
</evidence>
<dbReference type="Proteomes" id="UP001147695">
    <property type="component" value="Unassembled WGS sequence"/>
</dbReference>
<feature type="region of interest" description="Disordered" evidence="1">
    <location>
        <begin position="101"/>
        <end position="127"/>
    </location>
</feature>
<dbReference type="AlphaFoldDB" id="A0A9W9QF71"/>
<dbReference type="Pfam" id="PF22980">
    <property type="entry name" value="Myb_DNA-bind_8"/>
    <property type="match status" value="1"/>
</dbReference>
<feature type="region of interest" description="Disordered" evidence="1">
    <location>
        <begin position="333"/>
        <end position="397"/>
    </location>
</feature>
<dbReference type="InterPro" id="IPR054505">
    <property type="entry name" value="Myb_DNA-bind_8"/>
</dbReference>
<feature type="compositionally biased region" description="Low complexity" evidence="1">
    <location>
        <begin position="101"/>
        <end position="110"/>
    </location>
</feature>
<feature type="region of interest" description="Disordered" evidence="1">
    <location>
        <begin position="160"/>
        <end position="184"/>
    </location>
</feature>
<accession>A0A9W9QF71</accession>
<feature type="region of interest" description="Disordered" evidence="1">
    <location>
        <begin position="410"/>
        <end position="433"/>
    </location>
</feature>
<gene>
    <name evidence="3" type="ORF">N7452_007432</name>
</gene>